<evidence type="ECO:0000256" key="3">
    <source>
        <dbReference type="SAM" id="SignalP"/>
    </source>
</evidence>
<gene>
    <name evidence="4" type="ORF">HNY73_013751</name>
</gene>
<feature type="signal peptide" evidence="3">
    <location>
        <begin position="1"/>
        <end position="19"/>
    </location>
</feature>
<keyword evidence="2" id="KW-0677">Repeat</keyword>
<dbReference type="InterPro" id="IPR026906">
    <property type="entry name" value="LRR_5"/>
</dbReference>
<protein>
    <submittedName>
        <fullName evidence="4">Platelet glycoprotein V like protein</fullName>
    </submittedName>
</protein>
<evidence type="ECO:0000313" key="4">
    <source>
        <dbReference type="EMBL" id="KAF8776807.1"/>
    </source>
</evidence>
<keyword evidence="3" id="KW-0732">Signal</keyword>
<accession>A0A8T0EM43</accession>
<dbReference type="Pfam" id="PF13306">
    <property type="entry name" value="LRR_5"/>
    <property type="match status" value="1"/>
</dbReference>
<sequence length="282" mass="32038">MRASFPLVVFLSLFASVFSVDLCPPPALIEPCDCISGYKPITYKCSKILDQDTIEGVFSKSLDWPLNALIFDHSSLLYVSTPLINSKNVATVAIYHSRFTSLFTSPPDETNVIENIILRNTTFLRGLDWRLFKNLSPTIVQIQEVILKRIGNPFVENVKPSVAQLTMDKAKITTLHDQAFAKLTSLRSLSCAYNLIKSIKRSMFPQNTALYLIDFSKNKIDNLPDDIFSNMPHLTDVYLKDNKIKTFSSPVWEGVFDHLQAVYLDGRLQRESGRDEPDRHRC</sequence>
<dbReference type="PANTHER" id="PTHR24366:SF96">
    <property type="entry name" value="LEUCINE RICH REPEAT CONTAINING 53"/>
    <property type="match status" value="1"/>
</dbReference>
<dbReference type="Proteomes" id="UP000807504">
    <property type="component" value="Unassembled WGS sequence"/>
</dbReference>
<dbReference type="InterPro" id="IPR032675">
    <property type="entry name" value="LRR_dom_sf"/>
</dbReference>
<keyword evidence="1" id="KW-0433">Leucine-rich repeat</keyword>
<evidence type="ECO:0000313" key="5">
    <source>
        <dbReference type="Proteomes" id="UP000807504"/>
    </source>
</evidence>
<name>A0A8T0EM43_ARGBR</name>
<dbReference type="Gene3D" id="3.80.10.10">
    <property type="entry name" value="Ribonuclease Inhibitor"/>
    <property type="match status" value="1"/>
</dbReference>
<comment type="caution">
    <text evidence="4">The sequence shown here is derived from an EMBL/GenBank/DDBJ whole genome shotgun (WGS) entry which is preliminary data.</text>
</comment>
<evidence type="ECO:0000256" key="1">
    <source>
        <dbReference type="ARBA" id="ARBA00022614"/>
    </source>
</evidence>
<reference evidence="4" key="2">
    <citation type="submission" date="2020-06" db="EMBL/GenBank/DDBJ databases">
        <authorList>
            <person name="Sheffer M."/>
        </authorList>
    </citation>
    <scope>NUCLEOTIDE SEQUENCE</scope>
</reference>
<feature type="chain" id="PRO_5035850440" evidence="3">
    <location>
        <begin position="20"/>
        <end position="282"/>
    </location>
</feature>
<reference evidence="4" key="1">
    <citation type="journal article" date="2020" name="bioRxiv">
        <title>Chromosome-level reference genome of the European wasp spider Argiope bruennichi: a resource for studies on range expansion and evolutionary adaptation.</title>
        <authorList>
            <person name="Sheffer M.M."/>
            <person name="Hoppe A."/>
            <person name="Krehenwinkel H."/>
            <person name="Uhl G."/>
            <person name="Kuss A.W."/>
            <person name="Jensen L."/>
            <person name="Jensen C."/>
            <person name="Gillespie R.G."/>
            <person name="Hoff K.J."/>
            <person name="Prost S."/>
        </authorList>
    </citation>
    <scope>NUCLEOTIDE SEQUENCE</scope>
</reference>
<dbReference type="PANTHER" id="PTHR24366">
    <property type="entry name" value="IG(IMMUNOGLOBULIN) AND LRR(LEUCINE RICH REPEAT) DOMAINS"/>
    <property type="match status" value="1"/>
</dbReference>
<dbReference type="SUPFAM" id="SSF52058">
    <property type="entry name" value="L domain-like"/>
    <property type="match status" value="1"/>
</dbReference>
<keyword evidence="5" id="KW-1185">Reference proteome</keyword>
<dbReference type="EMBL" id="JABXBU010002072">
    <property type="protein sequence ID" value="KAF8776807.1"/>
    <property type="molecule type" value="Genomic_DNA"/>
</dbReference>
<dbReference type="AlphaFoldDB" id="A0A8T0EM43"/>
<organism evidence="4 5">
    <name type="scientific">Argiope bruennichi</name>
    <name type="common">Wasp spider</name>
    <name type="synonym">Aranea bruennichi</name>
    <dbReference type="NCBI Taxonomy" id="94029"/>
    <lineage>
        <taxon>Eukaryota</taxon>
        <taxon>Metazoa</taxon>
        <taxon>Ecdysozoa</taxon>
        <taxon>Arthropoda</taxon>
        <taxon>Chelicerata</taxon>
        <taxon>Arachnida</taxon>
        <taxon>Araneae</taxon>
        <taxon>Araneomorphae</taxon>
        <taxon>Entelegynae</taxon>
        <taxon>Araneoidea</taxon>
        <taxon>Araneidae</taxon>
        <taxon>Argiope</taxon>
    </lineage>
</organism>
<evidence type="ECO:0000256" key="2">
    <source>
        <dbReference type="ARBA" id="ARBA00022737"/>
    </source>
</evidence>
<proteinExistence type="predicted"/>